<dbReference type="AlphaFoldDB" id="A0A164JXL3"/>
<dbReference type="Proteomes" id="UP000076858">
    <property type="component" value="Unassembled WGS sequence"/>
</dbReference>
<accession>A0A164JXL3</accession>
<feature type="non-terminal residue" evidence="1">
    <location>
        <position position="1"/>
    </location>
</feature>
<reference evidence="1 2" key="1">
    <citation type="submission" date="2016-03" db="EMBL/GenBank/DDBJ databases">
        <title>EvidentialGene: Evidence-directed Construction of Genes on Genomes.</title>
        <authorList>
            <person name="Gilbert D.G."/>
            <person name="Choi J.-H."/>
            <person name="Mockaitis K."/>
            <person name="Colbourne J."/>
            <person name="Pfrender M."/>
        </authorList>
    </citation>
    <scope>NUCLEOTIDE SEQUENCE [LARGE SCALE GENOMIC DNA]</scope>
    <source>
        <strain evidence="1 2">Xinb3</strain>
        <tissue evidence="1">Complete organism</tissue>
    </source>
</reference>
<evidence type="ECO:0000313" key="1">
    <source>
        <dbReference type="EMBL" id="KZS02748.1"/>
    </source>
</evidence>
<proteinExistence type="predicted"/>
<protein>
    <recommendedName>
        <fullName evidence="3">Endonuclease/exonuclease/phosphatase domain-containing protein</fullName>
    </recommendedName>
</protein>
<name>A0A164JXL3_9CRUS</name>
<keyword evidence="2" id="KW-1185">Reference proteome</keyword>
<evidence type="ECO:0008006" key="3">
    <source>
        <dbReference type="Google" id="ProtNLM"/>
    </source>
</evidence>
<comment type="caution">
    <text evidence="1">The sequence shown here is derived from an EMBL/GenBank/DDBJ whole genome shotgun (WGS) entry which is preliminary data.</text>
</comment>
<sequence>LTSPDLAYRTDIHTETYWGSDHLPIIIQLNTNSPPLTSQNDHWKFNKRK</sequence>
<gene>
    <name evidence="1" type="ORF">APZ42_000085</name>
</gene>
<dbReference type="EMBL" id="LRGB01003559">
    <property type="protein sequence ID" value="KZS02748.1"/>
    <property type="molecule type" value="Genomic_DNA"/>
</dbReference>
<organism evidence="1 2">
    <name type="scientific">Daphnia magna</name>
    <dbReference type="NCBI Taxonomy" id="35525"/>
    <lineage>
        <taxon>Eukaryota</taxon>
        <taxon>Metazoa</taxon>
        <taxon>Ecdysozoa</taxon>
        <taxon>Arthropoda</taxon>
        <taxon>Crustacea</taxon>
        <taxon>Branchiopoda</taxon>
        <taxon>Diplostraca</taxon>
        <taxon>Cladocera</taxon>
        <taxon>Anomopoda</taxon>
        <taxon>Daphniidae</taxon>
        <taxon>Daphnia</taxon>
    </lineage>
</organism>
<evidence type="ECO:0000313" key="2">
    <source>
        <dbReference type="Proteomes" id="UP000076858"/>
    </source>
</evidence>